<accession>A0ABR0KUN0</accession>
<evidence type="ECO:0000313" key="2">
    <source>
        <dbReference type="Proteomes" id="UP001357485"/>
    </source>
</evidence>
<dbReference type="Proteomes" id="UP001357485">
    <property type="component" value="Unassembled WGS sequence"/>
</dbReference>
<evidence type="ECO:0008006" key="3">
    <source>
        <dbReference type="Google" id="ProtNLM"/>
    </source>
</evidence>
<proteinExistence type="predicted"/>
<dbReference type="Gene3D" id="3.40.630.30">
    <property type="match status" value="1"/>
</dbReference>
<dbReference type="PANTHER" id="PTHR42791">
    <property type="entry name" value="GNAT FAMILY ACETYLTRANSFERASE"/>
    <property type="match status" value="1"/>
</dbReference>
<dbReference type="EMBL" id="JAVRRA010024628">
    <property type="protein sequence ID" value="KAK5131775.1"/>
    <property type="molecule type" value="Genomic_DNA"/>
</dbReference>
<name>A0ABR0KUN0_9PEZI</name>
<dbReference type="InterPro" id="IPR016181">
    <property type="entry name" value="Acyl_CoA_acyltransferase"/>
</dbReference>
<sequence>MPSLERQQQPPAAVSQLALSQPEASTLVLSEARSADIPAIAALQTQLSAAFPAEQHSSPHGATSARIAHYTALLSSSPSPSTTTTTVLLQVVDTAIGQVVASGRWDIYTEGPRAEEKHAAKEFGTWIADRTSEDIWRELQDRLVATRERYMGGRPYCAKLVLRYLGTLPSHRSRSAATQILRWGLARADALGLPIYLKITTPGRLLYVKHGFERAGEFVVDFDEWWWGEVDGGDKGSPMMVRWPRGEASE</sequence>
<protein>
    <recommendedName>
        <fullName evidence="3">N-acetyltransferase domain-containing protein</fullName>
    </recommendedName>
</protein>
<dbReference type="PANTHER" id="PTHR42791:SF17">
    <property type="entry name" value="ACETYLTRANSFERASE, GNAT FAMILY FAMILY (AFU_ORTHOLOGUE AFUA_8G05690)"/>
    <property type="match status" value="1"/>
</dbReference>
<organism evidence="1 2">
    <name type="scientific">Cryomyces antarcticus</name>
    <dbReference type="NCBI Taxonomy" id="329879"/>
    <lineage>
        <taxon>Eukaryota</taxon>
        <taxon>Fungi</taxon>
        <taxon>Dikarya</taxon>
        <taxon>Ascomycota</taxon>
        <taxon>Pezizomycotina</taxon>
        <taxon>Dothideomycetes</taxon>
        <taxon>Dothideomycetes incertae sedis</taxon>
        <taxon>Cryomyces</taxon>
    </lineage>
</organism>
<gene>
    <name evidence="1" type="ORF">LTR16_000444</name>
</gene>
<reference evidence="1 2" key="1">
    <citation type="submission" date="2023-08" db="EMBL/GenBank/DDBJ databases">
        <title>Black Yeasts Isolated from many extreme environments.</title>
        <authorList>
            <person name="Coleine C."/>
            <person name="Stajich J.E."/>
            <person name="Selbmann L."/>
        </authorList>
    </citation>
    <scope>NUCLEOTIDE SEQUENCE [LARGE SCALE GENOMIC DNA]</scope>
    <source>
        <strain evidence="1 2">CCFEE 536</strain>
    </source>
</reference>
<comment type="caution">
    <text evidence="1">The sequence shown here is derived from an EMBL/GenBank/DDBJ whole genome shotgun (WGS) entry which is preliminary data.</text>
</comment>
<keyword evidence="2" id="KW-1185">Reference proteome</keyword>
<evidence type="ECO:0000313" key="1">
    <source>
        <dbReference type="EMBL" id="KAK5131775.1"/>
    </source>
</evidence>
<dbReference type="InterPro" id="IPR052523">
    <property type="entry name" value="Trichothecene_AcTrans"/>
</dbReference>
<dbReference type="SUPFAM" id="SSF55729">
    <property type="entry name" value="Acyl-CoA N-acyltransferases (Nat)"/>
    <property type="match status" value="1"/>
</dbReference>